<organism evidence="3 4">
    <name type="scientific">Lineolata rhizophorae</name>
    <dbReference type="NCBI Taxonomy" id="578093"/>
    <lineage>
        <taxon>Eukaryota</taxon>
        <taxon>Fungi</taxon>
        <taxon>Dikarya</taxon>
        <taxon>Ascomycota</taxon>
        <taxon>Pezizomycotina</taxon>
        <taxon>Dothideomycetes</taxon>
        <taxon>Dothideomycetes incertae sedis</taxon>
        <taxon>Lineolatales</taxon>
        <taxon>Lineolataceae</taxon>
        <taxon>Lineolata</taxon>
    </lineage>
</organism>
<reference evidence="3" key="1">
    <citation type="journal article" date="2020" name="Stud. Mycol.">
        <title>101 Dothideomycetes genomes: a test case for predicting lifestyles and emergence of pathogens.</title>
        <authorList>
            <person name="Haridas S."/>
            <person name="Albert R."/>
            <person name="Binder M."/>
            <person name="Bloem J."/>
            <person name="Labutti K."/>
            <person name="Salamov A."/>
            <person name="Andreopoulos B."/>
            <person name="Baker S."/>
            <person name="Barry K."/>
            <person name="Bills G."/>
            <person name="Bluhm B."/>
            <person name="Cannon C."/>
            <person name="Castanera R."/>
            <person name="Culley D."/>
            <person name="Daum C."/>
            <person name="Ezra D."/>
            <person name="Gonzalez J."/>
            <person name="Henrissat B."/>
            <person name="Kuo A."/>
            <person name="Liang C."/>
            <person name="Lipzen A."/>
            <person name="Lutzoni F."/>
            <person name="Magnuson J."/>
            <person name="Mondo S."/>
            <person name="Nolan M."/>
            <person name="Ohm R."/>
            <person name="Pangilinan J."/>
            <person name="Park H.-J."/>
            <person name="Ramirez L."/>
            <person name="Alfaro M."/>
            <person name="Sun H."/>
            <person name="Tritt A."/>
            <person name="Yoshinaga Y."/>
            <person name="Zwiers L.-H."/>
            <person name="Turgeon B."/>
            <person name="Goodwin S."/>
            <person name="Spatafora J."/>
            <person name="Crous P."/>
            <person name="Grigoriev I."/>
        </authorList>
    </citation>
    <scope>NUCLEOTIDE SEQUENCE</scope>
    <source>
        <strain evidence="3">ATCC 16933</strain>
    </source>
</reference>
<feature type="non-terminal residue" evidence="3">
    <location>
        <position position="243"/>
    </location>
</feature>
<evidence type="ECO:0000259" key="2">
    <source>
        <dbReference type="Pfam" id="PF24802"/>
    </source>
</evidence>
<dbReference type="Pfam" id="PF24802">
    <property type="entry name" value="DUF7703"/>
    <property type="match status" value="1"/>
</dbReference>
<dbReference type="InterPro" id="IPR056120">
    <property type="entry name" value="DUF7703"/>
</dbReference>
<dbReference type="OrthoDB" id="405906at2759"/>
<gene>
    <name evidence="3" type="ORF">BDY21DRAFT_260465</name>
</gene>
<protein>
    <recommendedName>
        <fullName evidence="2">DUF7703 domain-containing protein</fullName>
    </recommendedName>
</protein>
<feature type="transmembrane region" description="Helical" evidence="1">
    <location>
        <begin position="144"/>
        <end position="163"/>
    </location>
</feature>
<feature type="transmembrane region" description="Helical" evidence="1">
    <location>
        <begin position="101"/>
        <end position="124"/>
    </location>
</feature>
<feature type="transmembrane region" description="Helical" evidence="1">
    <location>
        <begin position="66"/>
        <end position="89"/>
    </location>
</feature>
<dbReference type="PANTHER" id="PTHR37013">
    <property type="entry name" value="INTEGRAL MEMBRANE PROTEIN (AFU_ORTHOLOGUE AFUA_1G05950)-RELATED"/>
    <property type="match status" value="1"/>
</dbReference>
<keyword evidence="1" id="KW-0812">Transmembrane</keyword>
<feature type="non-terminal residue" evidence="3">
    <location>
        <position position="1"/>
    </location>
</feature>
<evidence type="ECO:0000256" key="1">
    <source>
        <dbReference type="SAM" id="Phobius"/>
    </source>
</evidence>
<keyword evidence="1" id="KW-0472">Membrane</keyword>
<dbReference type="Proteomes" id="UP000799766">
    <property type="component" value="Unassembled WGS sequence"/>
</dbReference>
<name>A0A6A6NTU5_9PEZI</name>
<feature type="transmembrane region" description="Helical" evidence="1">
    <location>
        <begin position="184"/>
        <end position="201"/>
    </location>
</feature>
<feature type="transmembrane region" description="Helical" evidence="1">
    <location>
        <begin position="6"/>
        <end position="24"/>
    </location>
</feature>
<dbReference type="AlphaFoldDB" id="A0A6A6NTU5"/>
<dbReference type="PANTHER" id="PTHR37013:SF4">
    <property type="entry name" value="INTEGRAL MEMBRANE PROTEIN"/>
    <property type="match status" value="1"/>
</dbReference>
<dbReference type="EMBL" id="MU001688">
    <property type="protein sequence ID" value="KAF2455171.1"/>
    <property type="molecule type" value="Genomic_DNA"/>
</dbReference>
<feature type="transmembrane region" description="Helical" evidence="1">
    <location>
        <begin position="33"/>
        <end position="54"/>
    </location>
</feature>
<keyword evidence="4" id="KW-1185">Reference proteome</keyword>
<evidence type="ECO:0000313" key="4">
    <source>
        <dbReference type="Proteomes" id="UP000799766"/>
    </source>
</evidence>
<sequence length="243" mass="27686">IAMTLCAFFAIAFYNVIELIVIIATRFKRRHGLYFWSVVVATWGIFPYSLGFIFKFFQVISNNMVSITLVIVGWICMVTGQSVVMYSRLHLVVRNPRKIRWVLAMIIFSAVVGHIPIIIFAYGANSDNPSFWVPIYALYEKVQVTIFFLQETIIASLYALETYKLLKPAGNVRGKSTRKVMRDLIYVNILVIILDIALLGTEYSGHYEIQTSFKGALYSIKLKVEFKVLNQLISVTRAASENS</sequence>
<evidence type="ECO:0000313" key="3">
    <source>
        <dbReference type="EMBL" id="KAF2455171.1"/>
    </source>
</evidence>
<proteinExistence type="predicted"/>
<keyword evidence="1" id="KW-1133">Transmembrane helix</keyword>
<feature type="domain" description="DUF7703" evidence="2">
    <location>
        <begin position="2"/>
        <end position="240"/>
    </location>
</feature>
<accession>A0A6A6NTU5</accession>